<reference evidence="4 5" key="1">
    <citation type="submission" date="2018-10" db="EMBL/GenBank/DDBJ databases">
        <title>Improved assembly of the deer mouse Peromyscus maniculatus genome.</title>
        <authorList>
            <person name="Lassance J.-M."/>
            <person name="Hoekstra H.E."/>
        </authorList>
    </citation>
    <scope>NUCLEOTIDE SEQUENCE [LARGE SCALE GENOMIC DNA]</scope>
</reference>
<reference evidence="4" key="3">
    <citation type="submission" date="2025-09" db="UniProtKB">
        <authorList>
            <consortium name="Ensembl"/>
        </authorList>
    </citation>
    <scope>IDENTIFICATION</scope>
</reference>
<dbReference type="GO" id="GO:0008253">
    <property type="term" value="F:5'-nucleotidase activity"/>
    <property type="evidence" value="ECO:0007669"/>
    <property type="project" value="TreeGrafter"/>
</dbReference>
<name>A0A8C8W6Q1_PERMB</name>
<evidence type="ECO:0000256" key="2">
    <source>
        <dbReference type="ARBA" id="ARBA00022801"/>
    </source>
</evidence>
<protein>
    <submittedName>
        <fullName evidence="4">Uncharacterized protein</fullName>
    </submittedName>
</protein>
<evidence type="ECO:0000313" key="5">
    <source>
        <dbReference type="Proteomes" id="UP000694547"/>
    </source>
</evidence>
<evidence type="ECO:0000256" key="1">
    <source>
        <dbReference type="ARBA" id="ARBA00022723"/>
    </source>
</evidence>
<dbReference type="PANTHER" id="PTHR12103">
    <property type="entry name" value="5'-NUCLEOTIDASE DOMAIN-CONTAINING"/>
    <property type="match status" value="1"/>
</dbReference>
<dbReference type="SUPFAM" id="SSF56784">
    <property type="entry name" value="HAD-like"/>
    <property type="match status" value="1"/>
</dbReference>
<keyword evidence="1" id="KW-0479">Metal-binding</keyword>
<keyword evidence="3" id="KW-0460">Magnesium</keyword>
<evidence type="ECO:0000256" key="3">
    <source>
        <dbReference type="ARBA" id="ARBA00022842"/>
    </source>
</evidence>
<dbReference type="Pfam" id="PF05761">
    <property type="entry name" value="5_nucleotid"/>
    <property type="match status" value="1"/>
</dbReference>
<dbReference type="Ensembl" id="ENSPEMT00000039286.1">
    <property type="protein sequence ID" value="ENSPEMP00000036528.1"/>
    <property type="gene ID" value="ENSPEMG00000026181.1"/>
</dbReference>
<dbReference type="AlphaFoldDB" id="A0A8C8W6Q1"/>
<dbReference type="Proteomes" id="UP000694547">
    <property type="component" value="Chromosome X"/>
</dbReference>
<dbReference type="InterPro" id="IPR008380">
    <property type="entry name" value="HAD-SF_hydro_IG_5-nucl"/>
</dbReference>
<dbReference type="GO" id="GO:0046872">
    <property type="term" value="F:metal ion binding"/>
    <property type="evidence" value="ECO:0007669"/>
    <property type="project" value="UniProtKB-KW"/>
</dbReference>
<organism evidence="4 5">
    <name type="scientific">Peromyscus maniculatus bairdii</name>
    <name type="common">Prairie deer mouse</name>
    <dbReference type="NCBI Taxonomy" id="230844"/>
    <lineage>
        <taxon>Eukaryota</taxon>
        <taxon>Metazoa</taxon>
        <taxon>Chordata</taxon>
        <taxon>Craniata</taxon>
        <taxon>Vertebrata</taxon>
        <taxon>Euteleostomi</taxon>
        <taxon>Mammalia</taxon>
        <taxon>Eutheria</taxon>
        <taxon>Euarchontoglires</taxon>
        <taxon>Glires</taxon>
        <taxon>Rodentia</taxon>
        <taxon>Myomorpha</taxon>
        <taxon>Muroidea</taxon>
        <taxon>Cricetidae</taxon>
        <taxon>Neotominae</taxon>
        <taxon>Peromyscus</taxon>
    </lineage>
</organism>
<sequence length="149" mass="17882">LKRGGWHGVIIPELRFDFRIMNMEQYFQTMNWLQTLTGLLEQMQVHRDAESQLILQEWKKERKEMREMTKSFFNAQFESLFCTDQNPTFFLRHLSRFAHIYMAFLSSLMNYDIHHMFCPRRTPLQHELPAWSDSPSALKAPLLQEAQAK</sequence>
<reference evidence="4" key="2">
    <citation type="submission" date="2025-08" db="UniProtKB">
        <authorList>
            <consortium name="Ensembl"/>
        </authorList>
    </citation>
    <scope>IDENTIFICATION</scope>
</reference>
<keyword evidence="2" id="KW-0378">Hydrolase</keyword>
<dbReference type="PANTHER" id="PTHR12103:SF11">
    <property type="entry name" value="5'-NUCLEOTIDASE DOMAIN-CONTAINING PROTEIN 3"/>
    <property type="match status" value="1"/>
</dbReference>
<keyword evidence="5" id="KW-1185">Reference proteome</keyword>
<accession>A0A8C8W6Q1</accession>
<dbReference type="InterPro" id="IPR036412">
    <property type="entry name" value="HAD-like_sf"/>
</dbReference>
<proteinExistence type="predicted"/>
<evidence type="ECO:0000313" key="4">
    <source>
        <dbReference type="Ensembl" id="ENSPEMP00000036528.1"/>
    </source>
</evidence>
<dbReference type="GeneTree" id="ENSGT00940000158637"/>